<dbReference type="Pfam" id="PF02358">
    <property type="entry name" value="Trehalose_PPase"/>
    <property type="match status" value="1"/>
</dbReference>
<dbReference type="Gene3D" id="3.40.50.2000">
    <property type="entry name" value="Glycogen Phosphorylase B"/>
    <property type="match status" value="2"/>
</dbReference>
<comment type="similarity">
    <text evidence="2">In the C-terminal section; belongs to the trehalose phosphatase family.</text>
</comment>
<comment type="caution">
    <text evidence="4">The sequence shown here is derived from an EMBL/GenBank/DDBJ whole genome shotgun (WGS) entry which is preliminary data.</text>
</comment>
<dbReference type="PANTHER" id="PTHR10788:SF106">
    <property type="entry name" value="BCDNA.GH08860"/>
    <property type="match status" value="1"/>
</dbReference>
<dbReference type="Proteomes" id="UP001230188">
    <property type="component" value="Unassembled WGS sequence"/>
</dbReference>
<reference evidence="4" key="1">
    <citation type="submission" date="2023-01" db="EMBL/GenBank/DDBJ databases">
        <title>Metagenome sequencing of chrysophaentin producing Chrysophaeum taylorii.</title>
        <authorList>
            <person name="Davison J."/>
            <person name="Bewley C."/>
        </authorList>
    </citation>
    <scope>NUCLEOTIDE SEQUENCE</scope>
    <source>
        <strain evidence="4">NIES-1699</strain>
    </source>
</reference>
<evidence type="ECO:0000256" key="2">
    <source>
        <dbReference type="ARBA" id="ARBA00006330"/>
    </source>
</evidence>
<feature type="compositionally biased region" description="Pro residues" evidence="3">
    <location>
        <begin position="915"/>
        <end position="929"/>
    </location>
</feature>
<proteinExistence type="inferred from homology"/>
<accession>A0AAD7UDU9</accession>
<dbReference type="GO" id="GO:0005992">
    <property type="term" value="P:trehalose biosynthetic process"/>
    <property type="evidence" value="ECO:0007669"/>
    <property type="project" value="InterPro"/>
</dbReference>
<dbReference type="GO" id="GO:0004805">
    <property type="term" value="F:trehalose-phosphatase activity"/>
    <property type="evidence" value="ECO:0007669"/>
    <property type="project" value="TreeGrafter"/>
</dbReference>
<dbReference type="GO" id="GO:0005829">
    <property type="term" value="C:cytosol"/>
    <property type="evidence" value="ECO:0007669"/>
    <property type="project" value="TreeGrafter"/>
</dbReference>
<protein>
    <submittedName>
        <fullName evidence="4">Uncharacterized protein</fullName>
    </submittedName>
</protein>
<feature type="compositionally biased region" description="Low complexity" evidence="3">
    <location>
        <begin position="878"/>
        <end position="890"/>
    </location>
</feature>
<dbReference type="EMBL" id="JAQMWT010000356">
    <property type="protein sequence ID" value="KAJ8603386.1"/>
    <property type="molecule type" value="Genomic_DNA"/>
</dbReference>
<gene>
    <name evidence="4" type="ORF">CTAYLR_004291</name>
</gene>
<evidence type="ECO:0000313" key="4">
    <source>
        <dbReference type="EMBL" id="KAJ8603386.1"/>
    </source>
</evidence>
<organism evidence="4 5">
    <name type="scientific">Chrysophaeum taylorii</name>
    <dbReference type="NCBI Taxonomy" id="2483200"/>
    <lineage>
        <taxon>Eukaryota</taxon>
        <taxon>Sar</taxon>
        <taxon>Stramenopiles</taxon>
        <taxon>Ochrophyta</taxon>
        <taxon>Pelagophyceae</taxon>
        <taxon>Pelagomonadales</taxon>
        <taxon>Pelagomonadaceae</taxon>
        <taxon>Chrysophaeum</taxon>
    </lineage>
</organism>
<dbReference type="InterPro" id="IPR023214">
    <property type="entry name" value="HAD_sf"/>
</dbReference>
<comment type="similarity">
    <text evidence="1">In the N-terminal section; belongs to the glycosyltransferase 20 family.</text>
</comment>
<evidence type="ECO:0000313" key="5">
    <source>
        <dbReference type="Proteomes" id="UP001230188"/>
    </source>
</evidence>
<feature type="compositionally biased region" description="Gly residues" evidence="3">
    <location>
        <begin position="892"/>
        <end position="913"/>
    </location>
</feature>
<dbReference type="CDD" id="cd03788">
    <property type="entry name" value="GT20_TPS"/>
    <property type="match status" value="1"/>
</dbReference>
<dbReference type="FunFam" id="3.40.50.1000:FF:000052">
    <property type="entry name" value="Alpha,alpha-trehalose-phosphate synthase [UDP-forming] 6"/>
    <property type="match status" value="1"/>
</dbReference>
<dbReference type="Gene3D" id="3.40.50.1000">
    <property type="entry name" value="HAD superfamily/HAD-like"/>
    <property type="match status" value="1"/>
</dbReference>
<dbReference type="Pfam" id="PF00982">
    <property type="entry name" value="Glyco_transf_20"/>
    <property type="match status" value="2"/>
</dbReference>
<evidence type="ECO:0000256" key="1">
    <source>
        <dbReference type="ARBA" id="ARBA00005409"/>
    </source>
</evidence>
<dbReference type="InterPro" id="IPR001830">
    <property type="entry name" value="Glyco_trans_20"/>
</dbReference>
<feature type="region of interest" description="Disordered" evidence="3">
    <location>
        <begin position="350"/>
        <end position="375"/>
    </location>
</feature>
<dbReference type="SUPFAM" id="SSF56784">
    <property type="entry name" value="HAD-like"/>
    <property type="match status" value="1"/>
</dbReference>
<feature type="region of interest" description="Disordered" evidence="3">
    <location>
        <begin position="869"/>
        <end position="929"/>
    </location>
</feature>
<dbReference type="PANTHER" id="PTHR10788">
    <property type="entry name" value="TREHALOSE-6-PHOSPHATE SYNTHASE"/>
    <property type="match status" value="1"/>
</dbReference>
<dbReference type="InterPro" id="IPR036412">
    <property type="entry name" value="HAD-like_sf"/>
</dbReference>
<evidence type="ECO:0000256" key="3">
    <source>
        <dbReference type="SAM" id="MobiDB-lite"/>
    </source>
</evidence>
<sequence length="929" mass="102934">MRGAVERLLRWFAEEEQREEEPREERNDEAAEVVEQLVELHQQLAARRQARKQPKEGRSVSLVVGAPHKVIVCSVHKPVRLEKVYGVDAYAYRESHGGLKAAMDCLAKGGTRVRWVSWPGECPKSSQEGVRKRLEEVYECRPVFVDEPEDYAKFCHGILWPLFHCIPSPGLSDAAGIGSRTRPKTKSSLRSAADQYEAYARVNSLYLEAVAEEYDEGDLVVVYDYQLMLLPAMLRKRFHDVACAYFVQCPFPSSEFYRMLPAREALLHGALGADLVSFNHFDYVRHFLNACMRVLGLETSKSRLEYNGRLVAVSICPAGINPDDFDSATFAEEAKAVLEEAAALGGGAVVQGEEEDDHHHHRREPPAENDPDPVGEVADRLRRSFKNRKVIVSIAGLDMSKGIPQKLLAMESLLTSRPEWRGKATLVLAARDRGGHYDAHLRRAVDGLVGHVNGKFGRADYCPVMYVKHDLKREEVVALYSIADVALVASVREGINFSAMEFVASQSASMTTFDDLGVLVYSEFAGCASSFEDGALLVNPYDSDGVSRALHHALTMSNTSKQVRHHKLARYVNTYTAELWGTRLVRELQLAREKASEYTRVLPLDVARLRSFYERSQSRLLVFEYSALLHHKGYLTHPSAAFVACLEALCADPANVVYVLSGRKRDDLASLGDDLFRQLGLVAEFGYWLKHPRGSWERVVSTDDLSWMAEVVPILEDFTRHTPGSFLETNETCVVWHFRDSDSDFGPSQAKDLQLHLDVVVQHRPVRVVTAPAKHRIVVQPSRVSKGRALRAALRDLEVDLLFAVGDERADDDIFEASEASASAHSFTCTLGKKLTRAAYYLDDDELLPTLQTLAATSTAETKKQLLFSQHHHHHHQQQLLLRTPSSSSSTVGGGGGGGGGADPIPIAGGGGESPPSPAEGPASGPPLR</sequence>
<dbReference type="Gene3D" id="3.30.70.1020">
    <property type="entry name" value="Trehalose-6-phosphate phosphatase related protein, domain 2"/>
    <property type="match status" value="1"/>
</dbReference>
<dbReference type="InterPro" id="IPR003337">
    <property type="entry name" value="Trehalose_PPase"/>
</dbReference>
<dbReference type="GO" id="GO:0003825">
    <property type="term" value="F:alpha,alpha-trehalose-phosphate synthase (UDP-forming) activity"/>
    <property type="evidence" value="ECO:0007669"/>
    <property type="project" value="TreeGrafter"/>
</dbReference>
<dbReference type="SUPFAM" id="SSF53756">
    <property type="entry name" value="UDP-Glycosyltransferase/glycogen phosphorylase"/>
    <property type="match status" value="1"/>
</dbReference>
<keyword evidence="5" id="KW-1185">Reference proteome</keyword>
<name>A0AAD7UDU9_9STRA</name>
<dbReference type="AlphaFoldDB" id="A0AAD7UDU9"/>